<dbReference type="GO" id="GO:0005975">
    <property type="term" value="P:carbohydrate metabolic process"/>
    <property type="evidence" value="ECO:0007669"/>
    <property type="project" value="InterPro"/>
</dbReference>
<keyword evidence="9 10" id="KW-0961">Cell wall biogenesis/degradation</keyword>
<evidence type="ECO:0000256" key="8">
    <source>
        <dbReference type="ARBA" id="ARBA00023306"/>
    </source>
</evidence>
<organism evidence="13 14">
    <name type="scientific">Candidatus Allocopromorpha excrementipullorum</name>
    <dbReference type="NCBI Taxonomy" id="2840743"/>
    <lineage>
        <taxon>Bacteria</taxon>
        <taxon>Bacillati</taxon>
        <taxon>Bacillota</taxon>
        <taxon>Clostridia</taxon>
        <taxon>Eubacteriales</taxon>
        <taxon>Eubacteriaceae</taxon>
        <taxon>Eubacteriaceae incertae sedis</taxon>
        <taxon>Candidatus Allocopromorpha</taxon>
    </lineage>
</organism>
<dbReference type="InterPro" id="IPR006009">
    <property type="entry name" value="GlcNAc_MurG"/>
</dbReference>
<dbReference type="PANTHER" id="PTHR21015:SF22">
    <property type="entry name" value="GLYCOSYLTRANSFERASE"/>
    <property type="match status" value="1"/>
</dbReference>
<feature type="binding site" evidence="10">
    <location>
        <position position="196"/>
    </location>
    <ligand>
        <name>UDP-N-acetyl-alpha-D-glucosamine</name>
        <dbReference type="ChEBI" id="CHEBI:57705"/>
    </ligand>
</feature>
<feature type="domain" description="Glycosyl transferase family 28 C-terminal" evidence="12">
    <location>
        <begin position="189"/>
        <end position="346"/>
    </location>
</feature>
<reference evidence="13" key="1">
    <citation type="submission" date="2020-10" db="EMBL/GenBank/DDBJ databases">
        <authorList>
            <person name="Gilroy R."/>
        </authorList>
    </citation>
    <scope>NUCLEOTIDE SEQUENCE</scope>
    <source>
        <strain evidence="13">ChiSjej4B22-8349</strain>
    </source>
</reference>
<comment type="caution">
    <text evidence="13">The sequence shown here is derived from an EMBL/GenBank/DDBJ whole genome shotgun (WGS) entry which is preliminary data.</text>
</comment>
<dbReference type="InterPro" id="IPR004276">
    <property type="entry name" value="GlycoTrans_28_N"/>
</dbReference>
<evidence type="ECO:0000256" key="3">
    <source>
        <dbReference type="ARBA" id="ARBA00022676"/>
    </source>
</evidence>
<comment type="pathway">
    <text evidence="10">Cell wall biogenesis; peptidoglycan biosynthesis.</text>
</comment>
<keyword evidence="6 10" id="KW-0573">Peptidoglycan synthesis</keyword>
<comment type="function">
    <text evidence="10">Cell wall formation. Catalyzes the transfer of a GlcNAc subunit on undecaprenyl-pyrophosphoryl-MurNAc-pentapeptide (lipid intermediate I) to form undecaprenyl-pyrophosphoryl-MurNAc-(pentapeptide)GlcNAc (lipid intermediate II).</text>
</comment>
<dbReference type="HAMAP" id="MF_00033">
    <property type="entry name" value="MurG"/>
    <property type="match status" value="1"/>
</dbReference>
<keyword evidence="5 10" id="KW-0133">Cell shape</keyword>
<keyword evidence="2 10" id="KW-0132">Cell division</keyword>
<accession>A0A9D1N805</accession>
<dbReference type="GO" id="GO:0050511">
    <property type="term" value="F:undecaprenyldiphospho-muramoylpentapeptide beta-N-acetylglucosaminyltransferase activity"/>
    <property type="evidence" value="ECO:0007669"/>
    <property type="project" value="UniProtKB-UniRule"/>
</dbReference>
<dbReference type="AlphaFoldDB" id="A0A9D1N805"/>
<dbReference type="Proteomes" id="UP000824130">
    <property type="component" value="Unassembled WGS sequence"/>
</dbReference>
<feature type="binding site" evidence="10">
    <location>
        <position position="124"/>
    </location>
    <ligand>
        <name>UDP-N-acetyl-alpha-D-glucosamine</name>
        <dbReference type="ChEBI" id="CHEBI:57705"/>
    </ligand>
</feature>
<dbReference type="Gene3D" id="3.40.50.2000">
    <property type="entry name" value="Glycogen Phosphorylase B"/>
    <property type="match status" value="2"/>
</dbReference>
<dbReference type="NCBIfam" id="TIGR01133">
    <property type="entry name" value="murG"/>
    <property type="match status" value="1"/>
</dbReference>
<evidence type="ECO:0000256" key="10">
    <source>
        <dbReference type="HAMAP-Rule" id="MF_00033"/>
    </source>
</evidence>
<evidence type="ECO:0000256" key="5">
    <source>
        <dbReference type="ARBA" id="ARBA00022960"/>
    </source>
</evidence>
<feature type="binding site" evidence="10">
    <location>
        <position position="254"/>
    </location>
    <ligand>
        <name>UDP-N-acetyl-alpha-D-glucosamine</name>
        <dbReference type="ChEBI" id="CHEBI:57705"/>
    </ligand>
</feature>
<keyword evidence="7 10" id="KW-0472">Membrane</keyword>
<feature type="binding site" evidence="10">
    <location>
        <begin position="10"/>
        <end position="12"/>
    </location>
    <ligand>
        <name>UDP-N-acetyl-alpha-D-glucosamine</name>
        <dbReference type="ChEBI" id="CHEBI:57705"/>
    </ligand>
</feature>
<dbReference type="CDD" id="cd03785">
    <property type="entry name" value="GT28_MurG"/>
    <property type="match status" value="1"/>
</dbReference>
<evidence type="ECO:0000259" key="12">
    <source>
        <dbReference type="Pfam" id="PF04101"/>
    </source>
</evidence>
<sequence length="369" mass="40237">MRVIMTCGGTGGHIYPAVAIADEIRRRKPDAEVLFVGSEIGLERDLVPESGYDIELIAADGFDRQHLLRNIKVMRTLRRGAKKSRKIIKEFRPDVVIGTGGYASAPVMKEAQKLHIPTYIHEQNAVAGMANKLLEKGVKKLFLGFEEASGDFRFPEKHVLAGNPVRHEFIEADKEKARAELGLMPSDFVVLAFGGSQGAGRVNRAMMKVIETFNGVSDFRIYLATGGYYYEAINQELADRGVALADNVVIVEYIHEMAKYLAASDLVISRSGALTVAETTVCGKPAIFIPSPAVTGNHQYFNAKAVADKGGAIIVEEKDLDNDKLADEILKLKNNPEAMKEMAAGSLACAPFDAVKIICDNILGPEKTQ</sequence>
<comment type="similarity">
    <text evidence="10">Belongs to the glycosyltransferase 28 family. MurG subfamily.</text>
</comment>
<evidence type="ECO:0000256" key="4">
    <source>
        <dbReference type="ARBA" id="ARBA00022679"/>
    </source>
</evidence>
<dbReference type="PANTHER" id="PTHR21015">
    <property type="entry name" value="UDP-N-ACETYLGLUCOSAMINE--N-ACETYLMURAMYL-(PENTAPEPTIDE) PYROPHOSPHORYL-UNDECAPRENOL N-ACETYLGLUCOSAMINE TRANSFERASE 1"/>
    <property type="match status" value="1"/>
</dbReference>
<dbReference type="GO" id="GO:0008360">
    <property type="term" value="P:regulation of cell shape"/>
    <property type="evidence" value="ECO:0007669"/>
    <property type="project" value="UniProtKB-KW"/>
</dbReference>
<feature type="binding site" evidence="10">
    <location>
        <begin position="273"/>
        <end position="278"/>
    </location>
    <ligand>
        <name>UDP-N-acetyl-alpha-D-glucosamine</name>
        <dbReference type="ChEBI" id="CHEBI:57705"/>
    </ligand>
</feature>
<feature type="binding site" evidence="10">
    <location>
        <position position="166"/>
    </location>
    <ligand>
        <name>UDP-N-acetyl-alpha-D-glucosamine</name>
        <dbReference type="ChEBI" id="CHEBI:57705"/>
    </ligand>
</feature>
<protein>
    <recommendedName>
        <fullName evidence="10">UDP-N-acetylglucosamine--N-acetylmuramyl-(pentapeptide) pyrophosphoryl-undecaprenol N-acetylglucosamine transferase</fullName>
        <ecNumber evidence="10">2.4.1.227</ecNumber>
    </recommendedName>
    <alternativeName>
        <fullName evidence="10">Undecaprenyl-PP-MurNAc-pentapeptide-UDPGlcNAc GlcNAc transferase</fullName>
    </alternativeName>
</protein>
<dbReference type="Pfam" id="PF03033">
    <property type="entry name" value="Glyco_transf_28"/>
    <property type="match status" value="1"/>
</dbReference>
<evidence type="ECO:0000256" key="6">
    <source>
        <dbReference type="ARBA" id="ARBA00022984"/>
    </source>
</evidence>
<evidence type="ECO:0000256" key="1">
    <source>
        <dbReference type="ARBA" id="ARBA00022475"/>
    </source>
</evidence>
<evidence type="ECO:0000256" key="9">
    <source>
        <dbReference type="ARBA" id="ARBA00023316"/>
    </source>
</evidence>
<feature type="binding site" evidence="10">
    <location>
        <position position="299"/>
    </location>
    <ligand>
        <name>UDP-N-acetyl-alpha-D-glucosamine</name>
        <dbReference type="ChEBI" id="CHEBI:57705"/>
    </ligand>
</feature>
<proteinExistence type="inferred from homology"/>
<evidence type="ECO:0000313" key="14">
    <source>
        <dbReference type="Proteomes" id="UP000824130"/>
    </source>
</evidence>
<dbReference type="Pfam" id="PF04101">
    <property type="entry name" value="Glyco_tran_28_C"/>
    <property type="match status" value="1"/>
</dbReference>
<keyword evidence="1 10" id="KW-1003">Cell membrane</keyword>
<name>A0A9D1N805_9FIRM</name>
<reference evidence="13" key="2">
    <citation type="journal article" date="2021" name="PeerJ">
        <title>Extensive microbial diversity within the chicken gut microbiome revealed by metagenomics and culture.</title>
        <authorList>
            <person name="Gilroy R."/>
            <person name="Ravi A."/>
            <person name="Getino M."/>
            <person name="Pursley I."/>
            <person name="Horton D.L."/>
            <person name="Alikhan N.F."/>
            <person name="Baker D."/>
            <person name="Gharbi K."/>
            <person name="Hall N."/>
            <person name="Watson M."/>
            <person name="Adriaenssens E.M."/>
            <person name="Foster-Nyarko E."/>
            <person name="Jarju S."/>
            <person name="Secka A."/>
            <person name="Antonio M."/>
            <person name="Oren A."/>
            <person name="Chaudhuri R.R."/>
            <person name="La Ragione R."/>
            <person name="Hildebrand F."/>
            <person name="Pallen M.J."/>
        </authorList>
    </citation>
    <scope>NUCLEOTIDE SEQUENCE</scope>
    <source>
        <strain evidence="13">ChiSjej4B22-8349</strain>
    </source>
</reference>
<dbReference type="GO" id="GO:0071555">
    <property type="term" value="P:cell wall organization"/>
    <property type="evidence" value="ECO:0007669"/>
    <property type="project" value="UniProtKB-KW"/>
</dbReference>
<dbReference type="SUPFAM" id="SSF53756">
    <property type="entry name" value="UDP-Glycosyltransferase/glycogen phosphorylase"/>
    <property type="match status" value="1"/>
</dbReference>
<evidence type="ECO:0000259" key="11">
    <source>
        <dbReference type="Pfam" id="PF03033"/>
    </source>
</evidence>
<dbReference type="InterPro" id="IPR007235">
    <property type="entry name" value="Glyco_trans_28_C"/>
</dbReference>
<feature type="domain" description="Glycosyltransferase family 28 N-terminal" evidence="11">
    <location>
        <begin position="3"/>
        <end position="141"/>
    </location>
</feature>
<comment type="subcellular location">
    <subcellularLocation>
        <location evidence="10">Cell membrane</location>
        <topology evidence="10">Peripheral membrane protein</topology>
        <orientation evidence="10">Cytoplasmic side</orientation>
    </subcellularLocation>
</comment>
<keyword evidence="8 10" id="KW-0131">Cell cycle</keyword>
<evidence type="ECO:0000256" key="2">
    <source>
        <dbReference type="ARBA" id="ARBA00022618"/>
    </source>
</evidence>
<dbReference type="GO" id="GO:0051301">
    <property type="term" value="P:cell division"/>
    <property type="evidence" value="ECO:0007669"/>
    <property type="project" value="UniProtKB-KW"/>
</dbReference>
<keyword evidence="4 10" id="KW-0808">Transferase</keyword>
<dbReference type="GO" id="GO:0009252">
    <property type="term" value="P:peptidoglycan biosynthetic process"/>
    <property type="evidence" value="ECO:0007669"/>
    <property type="project" value="UniProtKB-UniRule"/>
</dbReference>
<dbReference type="EMBL" id="DVOB01000137">
    <property type="protein sequence ID" value="HIU96316.1"/>
    <property type="molecule type" value="Genomic_DNA"/>
</dbReference>
<evidence type="ECO:0000313" key="13">
    <source>
        <dbReference type="EMBL" id="HIU96316.1"/>
    </source>
</evidence>
<comment type="catalytic activity">
    <reaction evidence="10">
        <text>di-trans,octa-cis-undecaprenyl diphospho-N-acetyl-alpha-D-muramoyl-L-alanyl-D-glutamyl-meso-2,6-diaminopimeloyl-D-alanyl-D-alanine + UDP-N-acetyl-alpha-D-glucosamine = di-trans,octa-cis-undecaprenyl diphospho-[N-acetyl-alpha-D-glucosaminyl-(1-&gt;4)]-N-acetyl-alpha-D-muramoyl-L-alanyl-D-glutamyl-meso-2,6-diaminopimeloyl-D-alanyl-D-alanine + UDP + H(+)</text>
        <dbReference type="Rhea" id="RHEA:31227"/>
        <dbReference type="ChEBI" id="CHEBI:15378"/>
        <dbReference type="ChEBI" id="CHEBI:57705"/>
        <dbReference type="ChEBI" id="CHEBI:58223"/>
        <dbReference type="ChEBI" id="CHEBI:61387"/>
        <dbReference type="ChEBI" id="CHEBI:61388"/>
        <dbReference type="EC" id="2.4.1.227"/>
    </reaction>
</comment>
<evidence type="ECO:0000256" key="7">
    <source>
        <dbReference type="ARBA" id="ARBA00023136"/>
    </source>
</evidence>
<gene>
    <name evidence="10 13" type="primary">murG</name>
    <name evidence="13" type="ORF">IAD25_06400</name>
</gene>
<dbReference type="GO" id="GO:0005886">
    <property type="term" value="C:plasma membrane"/>
    <property type="evidence" value="ECO:0007669"/>
    <property type="project" value="UniProtKB-SubCell"/>
</dbReference>
<keyword evidence="3 10" id="KW-0328">Glycosyltransferase</keyword>
<dbReference type="EC" id="2.4.1.227" evidence="10"/>